<dbReference type="Gene3D" id="1.20.890.10">
    <property type="entry name" value="cAMP-dependent protein kinase regulatory subunit, dimerization-anchoring domain"/>
    <property type="match status" value="1"/>
</dbReference>
<dbReference type="PROSITE" id="PS00889">
    <property type="entry name" value="CNMP_BINDING_2"/>
    <property type="match status" value="2"/>
</dbReference>
<dbReference type="SUPFAM" id="SSF47391">
    <property type="entry name" value="Dimerization-anchoring domain of cAMP-dependent PK regulatory subunit"/>
    <property type="match status" value="1"/>
</dbReference>
<feature type="compositionally biased region" description="Low complexity" evidence="7">
    <location>
        <begin position="80"/>
        <end position="102"/>
    </location>
</feature>
<comment type="caution">
    <text evidence="9">The sequence shown here is derived from an EMBL/GenBank/DDBJ whole genome shotgun (WGS) entry which is preliminary data.</text>
</comment>
<dbReference type="PROSITE" id="PS00888">
    <property type="entry name" value="CNMP_BINDING_1"/>
    <property type="match status" value="2"/>
</dbReference>
<feature type="domain" description="Cyclic nucleotide-binding" evidence="8">
    <location>
        <begin position="263"/>
        <end position="383"/>
    </location>
</feature>
<dbReference type="SMART" id="SM00394">
    <property type="entry name" value="RIIa"/>
    <property type="match status" value="1"/>
</dbReference>
<accession>A0ABQ7SBQ7</accession>
<keyword evidence="4" id="KW-0677">Repeat</keyword>
<dbReference type="SMART" id="SM00100">
    <property type="entry name" value="cNMP"/>
    <property type="match status" value="2"/>
</dbReference>
<keyword evidence="10" id="KW-1185">Reference proteome</keyword>
<dbReference type="Pfam" id="PF02197">
    <property type="entry name" value="RIIa"/>
    <property type="match status" value="1"/>
</dbReference>
<evidence type="ECO:0000256" key="4">
    <source>
        <dbReference type="ARBA" id="ARBA00022737"/>
    </source>
</evidence>
<feature type="compositionally biased region" description="Low complexity" evidence="7">
    <location>
        <begin position="159"/>
        <end position="170"/>
    </location>
</feature>
<dbReference type="EMBL" id="JAIFTH010000065">
    <property type="protein sequence ID" value="KAG9510858.1"/>
    <property type="molecule type" value="Genomic_DNA"/>
</dbReference>
<dbReference type="InterPro" id="IPR050503">
    <property type="entry name" value="cAMP-dep_PK_reg_su-like"/>
</dbReference>
<feature type="region of interest" description="Disordered" evidence="7">
    <location>
        <begin position="1"/>
        <end position="102"/>
    </location>
</feature>
<dbReference type="InterPro" id="IPR018490">
    <property type="entry name" value="cNMP-bd_dom_sf"/>
</dbReference>
<evidence type="ECO:0000313" key="9">
    <source>
        <dbReference type="EMBL" id="KAG9510858.1"/>
    </source>
</evidence>
<comment type="similarity">
    <text evidence="1">Belongs to the cAMP-dependent kinase regulatory chain family.</text>
</comment>
<name>A0ABQ7SBQ7_9ACAR</name>
<dbReference type="CDD" id="cd00038">
    <property type="entry name" value="CAP_ED"/>
    <property type="match status" value="2"/>
</dbReference>
<dbReference type="InterPro" id="IPR003117">
    <property type="entry name" value="cAMP_dep_PK_reg_su_I/II_a/b"/>
</dbReference>
<dbReference type="CDD" id="cd12099">
    <property type="entry name" value="DD_RII_PKA"/>
    <property type="match status" value="1"/>
</dbReference>
<feature type="compositionally biased region" description="Polar residues" evidence="7">
    <location>
        <begin position="141"/>
        <end position="153"/>
    </location>
</feature>
<feature type="region of interest" description="Disordered" evidence="7">
    <location>
        <begin position="141"/>
        <end position="216"/>
    </location>
</feature>
<feature type="non-terminal residue" evidence="9">
    <location>
        <position position="1"/>
    </location>
</feature>
<dbReference type="Pfam" id="PF00027">
    <property type="entry name" value="cNMP_binding"/>
    <property type="match status" value="2"/>
</dbReference>
<feature type="domain" description="Cyclic nucleotide-binding" evidence="8">
    <location>
        <begin position="386"/>
        <end position="507"/>
    </location>
</feature>
<keyword evidence="2" id="KW-0597">Phosphoprotein</keyword>
<keyword evidence="3" id="KW-0116">cAMP-binding</keyword>
<feature type="compositionally biased region" description="Polar residues" evidence="7">
    <location>
        <begin position="69"/>
        <end position="79"/>
    </location>
</feature>
<evidence type="ECO:0000256" key="5">
    <source>
        <dbReference type="ARBA" id="ARBA00022741"/>
    </source>
</evidence>
<dbReference type="PANTHER" id="PTHR11635">
    <property type="entry name" value="CAMP-DEPENDENT PROTEIN KINASE REGULATORY CHAIN"/>
    <property type="match status" value="1"/>
</dbReference>
<organism evidence="9 10">
    <name type="scientific">Fragariocoptes setiger</name>
    <dbReference type="NCBI Taxonomy" id="1670756"/>
    <lineage>
        <taxon>Eukaryota</taxon>
        <taxon>Metazoa</taxon>
        <taxon>Ecdysozoa</taxon>
        <taxon>Arthropoda</taxon>
        <taxon>Chelicerata</taxon>
        <taxon>Arachnida</taxon>
        <taxon>Acari</taxon>
        <taxon>Acariformes</taxon>
        <taxon>Trombidiformes</taxon>
        <taxon>Prostigmata</taxon>
        <taxon>Eupodina</taxon>
        <taxon>Eriophyoidea</taxon>
        <taxon>Phytoptidae</taxon>
        <taxon>Fragariocoptes</taxon>
    </lineage>
</organism>
<keyword evidence="5" id="KW-0547">Nucleotide-binding</keyword>
<dbReference type="PRINTS" id="PR00103">
    <property type="entry name" value="CAMPKINASE"/>
</dbReference>
<proteinExistence type="inferred from homology"/>
<dbReference type="SUPFAM" id="SSF51206">
    <property type="entry name" value="cAMP-binding domain-like"/>
    <property type="match status" value="2"/>
</dbReference>
<evidence type="ECO:0000256" key="2">
    <source>
        <dbReference type="ARBA" id="ARBA00022553"/>
    </source>
</evidence>
<reference evidence="9 10" key="1">
    <citation type="submission" date="2020-10" db="EMBL/GenBank/DDBJ databases">
        <authorList>
            <person name="Klimov P.B."/>
            <person name="Dyachkov S.M."/>
            <person name="Chetverikov P.E."/>
        </authorList>
    </citation>
    <scope>NUCLEOTIDE SEQUENCE [LARGE SCALE GENOMIC DNA]</scope>
    <source>
        <strain evidence="9">BMOC 18-1129-001#AD2665</strain>
        <tissue evidence="9">Entire mites</tissue>
    </source>
</reference>
<protein>
    <recommendedName>
        <fullName evidence="8">Cyclic nucleotide-binding domain-containing protein</fullName>
    </recommendedName>
</protein>
<keyword evidence="6" id="KW-0114">cAMP</keyword>
<gene>
    <name evidence="9" type="ORF">GZH46_00589</name>
</gene>
<dbReference type="InterPro" id="IPR000595">
    <property type="entry name" value="cNMP-bd_dom"/>
</dbReference>
<sequence>FTSEERKVVTKKKKMNRTPMSQSYVNSQAGQSSTASTISNNNNNNNSINNTNNMSSGNSGANTTGSNNDKLQMSSGSTSQNQRHQQQSQQQPQQHQHQQFQQNVPPELTNLLLEFAFSVFVNKPANIVEYAANYFQQLSEQRNSSAGRGSSGPQFGRHQQQQSQQQQPQQHELNRDEDENDENNKDECMIDDDGNFDDSNHHYNSNKSQPQQPKLSFNRRKSVFAEQYDPAADDDDDENDRVVHAKSDEQRARLAKAIQSIFIFRAVDPQDMADILDAMFEVKCKAGDVVIRQGDDGDNFYVVERGKFQICVTRDDGTREIRGEYEDRGSFGELALMYNQPRAATVIAVTDGSLWAMDRNTFRKIVLKRAFKKRKEYEALFEKVSVLQCLNGYERMNLCDALVSRRFEDGQQIIRQGDQANGMYFIESGRVKIVKETEDGRTRELAILQKGDYFGELALINHKPRAASACAIGNDVKVAFLDVKAFERLLGPCIDRMEKNCAIYLNELARDNV</sequence>
<dbReference type="PROSITE" id="PS50042">
    <property type="entry name" value="CNMP_BINDING_3"/>
    <property type="match status" value="2"/>
</dbReference>
<dbReference type="Proteomes" id="UP000825002">
    <property type="component" value="Unassembled WGS sequence"/>
</dbReference>
<evidence type="ECO:0000256" key="1">
    <source>
        <dbReference type="ARBA" id="ARBA00005753"/>
    </source>
</evidence>
<dbReference type="InterPro" id="IPR018488">
    <property type="entry name" value="cNMP-bd_CS"/>
</dbReference>
<feature type="compositionally biased region" description="Low complexity" evidence="7">
    <location>
        <begin position="32"/>
        <end position="68"/>
    </location>
</feature>
<dbReference type="PANTHER" id="PTHR11635:SF152">
    <property type="entry name" value="CAMP-DEPENDENT PROTEIN KINASE TYPE I REGULATORY SUBUNIT-RELATED"/>
    <property type="match status" value="1"/>
</dbReference>
<evidence type="ECO:0000313" key="10">
    <source>
        <dbReference type="Proteomes" id="UP000825002"/>
    </source>
</evidence>
<feature type="compositionally biased region" description="Polar residues" evidence="7">
    <location>
        <begin position="202"/>
        <end position="215"/>
    </location>
</feature>
<evidence type="ECO:0000256" key="6">
    <source>
        <dbReference type="ARBA" id="ARBA00023149"/>
    </source>
</evidence>
<feature type="compositionally biased region" description="Polar residues" evidence="7">
    <location>
        <begin position="18"/>
        <end position="31"/>
    </location>
</feature>
<evidence type="ECO:0000256" key="3">
    <source>
        <dbReference type="ARBA" id="ARBA00022566"/>
    </source>
</evidence>
<dbReference type="Gene3D" id="2.60.120.10">
    <property type="entry name" value="Jelly Rolls"/>
    <property type="match status" value="2"/>
</dbReference>
<evidence type="ECO:0000256" key="7">
    <source>
        <dbReference type="SAM" id="MobiDB-lite"/>
    </source>
</evidence>
<evidence type="ECO:0000259" key="8">
    <source>
        <dbReference type="PROSITE" id="PS50042"/>
    </source>
</evidence>
<dbReference type="InterPro" id="IPR014710">
    <property type="entry name" value="RmlC-like_jellyroll"/>
</dbReference>